<dbReference type="Proteomes" id="UP000230233">
    <property type="component" value="Unassembled WGS sequence"/>
</dbReference>
<dbReference type="EMBL" id="PDUG01000056">
    <property type="protein sequence ID" value="PIC11669.1"/>
    <property type="molecule type" value="Genomic_DNA"/>
</dbReference>
<dbReference type="AlphaFoldDB" id="A0A2G5S9R6"/>
<sequence>MQELTRSLSLFGTLSMAFSLRSLIGNYWLDVFDQHDFLQQVQMRQMFFSQSFPLHFDFVFGFRNVIHDYGR</sequence>
<evidence type="ECO:0000313" key="2">
    <source>
        <dbReference type="EMBL" id="PIC11669.1"/>
    </source>
</evidence>
<feature type="transmembrane region" description="Helical" evidence="1">
    <location>
        <begin position="7"/>
        <end position="29"/>
    </location>
</feature>
<gene>
    <name evidence="2" type="ORF">B9Z55_028928</name>
</gene>
<keyword evidence="1" id="KW-0472">Membrane</keyword>
<proteinExistence type="predicted"/>
<evidence type="ECO:0000313" key="3">
    <source>
        <dbReference type="Proteomes" id="UP000230233"/>
    </source>
</evidence>
<protein>
    <submittedName>
        <fullName evidence="2">Uncharacterized protein</fullName>
    </submittedName>
</protein>
<accession>A0A2G5S9R6</accession>
<organism evidence="2 3">
    <name type="scientific">Caenorhabditis nigoni</name>
    <dbReference type="NCBI Taxonomy" id="1611254"/>
    <lineage>
        <taxon>Eukaryota</taxon>
        <taxon>Metazoa</taxon>
        <taxon>Ecdysozoa</taxon>
        <taxon>Nematoda</taxon>
        <taxon>Chromadorea</taxon>
        <taxon>Rhabditida</taxon>
        <taxon>Rhabditina</taxon>
        <taxon>Rhabditomorpha</taxon>
        <taxon>Rhabditoidea</taxon>
        <taxon>Rhabditidae</taxon>
        <taxon>Peloderinae</taxon>
        <taxon>Caenorhabditis</taxon>
    </lineage>
</organism>
<evidence type="ECO:0000256" key="1">
    <source>
        <dbReference type="SAM" id="Phobius"/>
    </source>
</evidence>
<comment type="caution">
    <text evidence="2">The sequence shown here is derived from an EMBL/GenBank/DDBJ whole genome shotgun (WGS) entry which is preliminary data.</text>
</comment>
<keyword evidence="3" id="KW-1185">Reference proteome</keyword>
<keyword evidence="1" id="KW-1133">Transmembrane helix</keyword>
<keyword evidence="1" id="KW-0812">Transmembrane</keyword>
<reference evidence="3" key="1">
    <citation type="submission" date="2017-10" db="EMBL/GenBank/DDBJ databases">
        <title>Rapid genome shrinkage in a self-fertile nematode reveals novel sperm competition proteins.</title>
        <authorList>
            <person name="Yin D."/>
            <person name="Schwarz E.M."/>
            <person name="Thomas C.G."/>
            <person name="Felde R.L."/>
            <person name="Korf I.F."/>
            <person name="Cutter A.D."/>
            <person name="Schartner C.M."/>
            <person name="Ralston E.J."/>
            <person name="Meyer B.J."/>
            <person name="Haag E.S."/>
        </authorList>
    </citation>
    <scope>NUCLEOTIDE SEQUENCE [LARGE SCALE GENOMIC DNA]</scope>
    <source>
        <strain evidence="3">JU1422</strain>
    </source>
</reference>
<name>A0A2G5S9R6_9PELO</name>